<keyword evidence="2" id="KW-1185">Reference proteome</keyword>
<dbReference type="AlphaFoldDB" id="A0A8T0UQM0"/>
<reference evidence="1" key="1">
    <citation type="submission" date="2020-05" db="EMBL/GenBank/DDBJ databases">
        <title>WGS assembly of Panicum virgatum.</title>
        <authorList>
            <person name="Lovell J.T."/>
            <person name="Jenkins J."/>
            <person name="Shu S."/>
            <person name="Juenger T.E."/>
            <person name="Schmutz J."/>
        </authorList>
    </citation>
    <scope>NUCLEOTIDE SEQUENCE</scope>
    <source>
        <strain evidence="1">AP13</strain>
    </source>
</reference>
<evidence type="ECO:0000313" key="1">
    <source>
        <dbReference type="EMBL" id="KAG2624990.1"/>
    </source>
</evidence>
<protein>
    <submittedName>
        <fullName evidence="1">Uncharacterized protein</fullName>
    </submittedName>
</protein>
<proteinExistence type="predicted"/>
<sequence length="69" mass="8148">MYDDPDEEMEDNWLVGRSFACTHLKMVKIKCSKYETRVHLLAELFRANGVPSEKIYVRQQSTCHYIEPP</sequence>
<dbReference type="Proteomes" id="UP000823388">
    <property type="component" value="Chromosome 3K"/>
</dbReference>
<name>A0A8T0UQM0_PANVG</name>
<organism evidence="1 2">
    <name type="scientific">Panicum virgatum</name>
    <name type="common">Blackwell switchgrass</name>
    <dbReference type="NCBI Taxonomy" id="38727"/>
    <lineage>
        <taxon>Eukaryota</taxon>
        <taxon>Viridiplantae</taxon>
        <taxon>Streptophyta</taxon>
        <taxon>Embryophyta</taxon>
        <taxon>Tracheophyta</taxon>
        <taxon>Spermatophyta</taxon>
        <taxon>Magnoliopsida</taxon>
        <taxon>Liliopsida</taxon>
        <taxon>Poales</taxon>
        <taxon>Poaceae</taxon>
        <taxon>PACMAD clade</taxon>
        <taxon>Panicoideae</taxon>
        <taxon>Panicodae</taxon>
        <taxon>Paniceae</taxon>
        <taxon>Panicinae</taxon>
        <taxon>Panicum</taxon>
        <taxon>Panicum sect. Hiantes</taxon>
    </lineage>
</organism>
<comment type="caution">
    <text evidence="1">The sequence shown here is derived from an EMBL/GenBank/DDBJ whole genome shotgun (WGS) entry which is preliminary data.</text>
</comment>
<evidence type="ECO:0000313" key="2">
    <source>
        <dbReference type="Proteomes" id="UP000823388"/>
    </source>
</evidence>
<dbReference type="EMBL" id="CM029041">
    <property type="protein sequence ID" value="KAG2624990.1"/>
    <property type="molecule type" value="Genomic_DNA"/>
</dbReference>
<gene>
    <name evidence="1" type="ORF">PVAP13_3KG160127</name>
</gene>
<accession>A0A8T0UQM0</accession>